<evidence type="ECO:0000256" key="7">
    <source>
        <dbReference type="SAM" id="Phobius"/>
    </source>
</evidence>
<evidence type="ECO:0000256" key="3">
    <source>
        <dbReference type="ARBA" id="ARBA00022475"/>
    </source>
</evidence>
<comment type="caution">
    <text evidence="9">The sequence shown here is derived from an EMBL/GenBank/DDBJ whole genome shotgun (WGS) entry which is preliminary data.</text>
</comment>
<proteinExistence type="predicted"/>
<feature type="transmembrane region" description="Helical" evidence="7">
    <location>
        <begin position="18"/>
        <end position="44"/>
    </location>
</feature>
<keyword evidence="6 7" id="KW-0472">Membrane</keyword>
<gene>
    <name evidence="9" type="ORF">WDU93_10290</name>
</gene>
<protein>
    <submittedName>
        <fullName evidence="9">MFS transporter</fullName>
    </submittedName>
</protein>
<evidence type="ECO:0000259" key="8">
    <source>
        <dbReference type="PROSITE" id="PS50850"/>
    </source>
</evidence>
<evidence type="ECO:0000256" key="6">
    <source>
        <dbReference type="ARBA" id="ARBA00023136"/>
    </source>
</evidence>
<keyword evidence="4 7" id="KW-0812">Transmembrane</keyword>
<evidence type="ECO:0000256" key="5">
    <source>
        <dbReference type="ARBA" id="ARBA00022989"/>
    </source>
</evidence>
<dbReference type="RefSeq" id="WP_337320282.1">
    <property type="nucleotide sequence ID" value="NZ_JBBDGN010000009.1"/>
</dbReference>
<dbReference type="PANTHER" id="PTHR43045:SF1">
    <property type="entry name" value="SHIKIMATE TRANSPORTER"/>
    <property type="match status" value="1"/>
</dbReference>
<dbReference type="InterPro" id="IPR011701">
    <property type="entry name" value="MFS"/>
</dbReference>
<dbReference type="Gene3D" id="1.20.1250.20">
    <property type="entry name" value="MFS general substrate transporter like domains"/>
    <property type="match status" value="2"/>
</dbReference>
<organism evidence="9 10">
    <name type="scientific">Microbacterium istanbulense</name>
    <dbReference type="NCBI Taxonomy" id="3122049"/>
    <lineage>
        <taxon>Bacteria</taxon>
        <taxon>Bacillati</taxon>
        <taxon>Actinomycetota</taxon>
        <taxon>Actinomycetes</taxon>
        <taxon>Micrococcales</taxon>
        <taxon>Microbacteriaceae</taxon>
        <taxon>Microbacterium</taxon>
    </lineage>
</organism>
<evidence type="ECO:0000313" key="10">
    <source>
        <dbReference type="Proteomes" id="UP001366085"/>
    </source>
</evidence>
<feature type="transmembrane region" description="Helical" evidence="7">
    <location>
        <begin position="373"/>
        <end position="391"/>
    </location>
</feature>
<feature type="transmembrane region" description="Helical" evidence="7">
    <location>
        <begin position="243"/>
        <end position="267"/>
    </location>
</feature>
<feature type="transmembrane region" description="Helical" evidence="7">
    <location>
        <begin position="403"/>
        <end position="424"/>
    </location>
</feature>
<feature type="transmembrane region" description="Helical" evidence="7">
    <location>
        <begin position="309"/>
        <end position="329"/>
    </location>
</feature>
<keyword evidence="3" id="KW-1003">Cell membrane</keyword>
<dbReference type="EMBL" id="JBBDGN010000009">
    <property type="protein sequence ID" value="MEJ1092081.1"/>
    <property type="molecule type" value="Genomic_DNA"/>
</dbReference>
<dbReference type="Proteomes" id="UP001366085">
    <property type="component" value="Unassembled WGS sequence"/>
</dbReference>
<feature type="transmembrane region" description="Helical" evidence="7">
    <location>
        <begin position="56"/>
        <end position="80"/>
    </location>
</feature>
<evidence type="ECO:0000256" key="2">
    <source>
        <dbReference type="ARBA" id="ARBA00022448"/>
    </source>
</evidence>
<dbReference type="InterPro" id="IPR036259">
    <property type="entry name" value="MFS_trans_sf"/>
</dbReference>
<feature type="transmembrane region" description="Helical" evidence="7">
    <location>
        <begin position="190"/>
        <end position="211"/>
    </location>
</feature>
<keyword evidence="2" id="KW-0813">Transport</keyword>
<feature type="domain" description="Major facilitator superfamily (MFS) profile" evidence="8">
    <location>
        <begin position="18"/>
        <end position="429"/>
    </location>
</feature>
<evidence type="ECO:0000313" key="9">
    <source>
        <dbReference type="EMBL" id="MEJ1092081.1"/>
    </source>
</evidence>
<evidence type="ECO:0000256" key="1">
    <source>
        <dbReference type="ARBA" id="ARBA00004651"/>
    </source>
</evidence>
<evidence type="ECO:0000256" key="4">
    <source>
        <dbReference type="ARBA" id="ARBA00022692"/>
    </source>
</evidence>
<feature type="transmembrane region" description="Helical" evidence="7">
    <location>
        <begin position="115"/>
        <end position="144"/>
    </location>
</feature>
<feature type="transmembrane region" description="Helical" evidence="7">
    <location>
        <begin position="156"/>
        <end position="178"/>
    </location>
</feature>
<accession>A0ABU8LNB5</accession>
<dbReference type="CDD" id="cd17369">
    <property type="entry name" value="MFS_ShiA_like"/>
    <property type="match status" value="1"/>
</dbReference>
<dbReference type="PROSITE" id="PS00217">
    <property type="entry name" value="SUGAR_TRANSPORT_2"/>
    <property type="match status" value="1"/>
</dbReference>
<reference evidence="9 10" key="1">
    <citation type="submission" date="2024-02" db="EMBL/GenBank/DDBJ databases">
        <authorList>
            <person name="Saticioglu I.B."/>
        </authorList>
    </citation>
    <scope>NUCLEOTIDE SEQUENCE [LARGE SCALE GENOMIC DNA]</scope>
    <source>
        <strain evidence="9 10">Mu-43</strain>
    </source>
</reference>
<sequence>MTTTTTAKPSRERLNYRVLIGSLSGSTIEWFDFLIYGTVAALVFNRTFFVTDSEFLSMMFAMASFALTFFFRPIGGIVFAHIGDRIGRKKTLFITLMLMGGGTVAIGLTPDYAAIGIAAPILLILFRILQGIGIGGEWGGALLLAYEYAPKNRRGLYGAVPQMGISLGMLLAAGAVALLTLMPEEDFLTWGWRIPFVASVVLVLIGLWIRAKLDETPDFKKVQESGTVVRLPIAEVFRKHWRAVLVSIGAKAAETGPFYIFGVYIIAYATNILDARNNIVLAAVAVAALVATIWMPIFGRISDSIPRAVLYRTITIITILYAFPYFLLLGTGSTLAIFLATVIGFGLLWGSVNAILGTLIAESFSPEIRYSGATLGYQLGAAIFGGTAPLIATALNEATGGQWWPIALYIIFCASLGLIASFFVKHVAHRESDSVADRESSDSFA</sequence>
<dbReference type="InterPro" id="IPR020846">
    <property type="entry name" value="MFS_dom"/>
</dbReference>
<feature type="transmembrane region" description="Helical" evidence="7">
    <location>
        <begin position="279"/>
        <end position="297"/>
    </location>
</feature>
<dbReference type="InterPro" id="IPR005829">
    <property type="entry name" value="Sugar_transporter_CS"/>
</dbReference>
<name>A0ABU8LNB5_9MICO</name>
<dbReference type="SUPFAM" id="SSF103473">
    <property type="entry name" value="MFS general substrate transporter"/>
    <property type="match status" value="1"/>
</dbReference>
<dbReference type="Pfam" id="PF07690">
    <property type="entry name" value="MFS_1"/>
    <property type="match status" value="1"/>
</dbReference>
<keyword evidence="10" id="KW-1185">Reference proteome</keyword>
<keyword evidence="5 7" id="KW-1133">Transmembrane helix</keyword>
<feature type="transmembrane region" description="Helical" evidence="7">
    <location>
        <begin position="335"/>
        <end position="361"/>
    </location>
</feature>
<feature type="transmembrane region" description="Helical" evidence="7">
    <location>
        <begin position="92"/>
        <end position="109"/>
    </location>
</feature>
<dbReference type="PROSITE" id="PS50850">
    <property type="entry name" value="MFS"/>
    <property type="match status" value="1"/>
</dbReference>
<comment type="subcellular location">
    <subcellularLocation>
        <location evidence="1">Cell membrane</location>
        <topology evidence="1">Multi-pass membrane protein</topology>
    </subcellularLocation>
</comment>
<dbReference type="PANTHER" id="PTHR43045">
    <property type="entry name" value="SHIKIMATE TRANSPORTER"/>
    <property type="match status" value="1"/>
</dbReference>